<name>A0A6C0C601_9ZZZZ</name>
<dbReference type="PROSITE" id="PS51409">
    <property type="entry name" value="ARGINASE_2"/>
    <property type="match status" value="1"/>
</dbReference>
<dbReference type="PANTHER" id="PTHR43782">
    <property type="entry name" value="ARGINASE"/>
    <property type="match status" value="1"/>
</dbReference>
<dbReference type="GO" id="GO:0005634">
    <property type="term" value="C:nucleus"/>
    <property type="evidence" value="ECO:0007669"/>
    <property type="project" value="TreeGrafter"/>
</dbReference>
<evidence type="ECO:0000313" key="4">
    <source>
        <dbReference type="EMBL" id="QHS99850.1"/>
    </source>
</evidence>
<dbReference type="InterPro" id="IPR006035">
    <property type="entry name" value="Ureohydrolase"/>
</dbReference>
<dbReference type="AlphaFoldDB" id="A0A6C0C601"/>
<accession>A0A6C0C601</accession>
<keyword evidence="1" id="KW-0479">Metal-binding</keyword>
<dbReference type="GO" id="GO:0030145">
    <property type="term" value="F:manganese ion binding"/>
    <property type="evidence" value="ECO:0007669"/>
    <property type="project" value="TreeGrafter"/>
</dbReference>
<protein>
    <recommendedName>
        <fullName evidence="5">Arginase</fullName>
    </recommendedName>
</protein>
<dbReference type="GO" id="GO:0004053">
    <property type="term" value="F:arginase activity"/>
    <property type="evidence" value="ECO:0007669"/>
    <property type="project" value="TreeGrafter"/>
</dbReference>
<dbReference type="SUPFAM" id="SSF52768">
    <property type="entry name" value="Arginase/deacetylase"/>
    <property type="match status" value="1"/>
</dbReference>
<sequence length="276" mass="32117">MNIILANCRFGQKKLGTELSPKIIYNKLLKNVYKKDLTKKVSINEKYFINNRGYNMIYNEYYNYNMINTRPIITLGGDHSVSIGSCQAFLDKYKDDGHIVWIDAHTDINTKETSKTGNTHGMVVSQLMGLDKSFITNKQYDLKPEQITYLGPRCIDMKEKEILNEYNMKVYSSQDIKLIGIFYILHELQKRLNNKKIHISFDIDIFDPHYVKSTGTPVNYGLNLWEIYTILKYICKNNSVKSCDFVEFNPLISDKDNVEKSLLNLEISINSLLKYI</sequence>
<keyword evidence="2" id="KW-0378">Hydrolase</keyword>
<dbReference type="Gene3D" id="3.40.800.10">
    <property type="entry name" value="Ureohydrolase domain"/>
    <property type="match status" value="1"/>
</dbReference>
<organism evidence="4">
    <name type="scientific">viral metagenome</name>
    <dbReference type="NCBI Taxonomy" id="1070528"/>
    <lineage>
        <taxon>unclassified sequences</taxon>
        <taxon>metagenomes</taxon>
        <taxon>organismal metagenomes</taxon>
    </lineage>
</organism>
<reference evidence="4" key="1">
    <citation type="journal article" date="2020" name="Nature">
        <title>Giant virus diversity and host interactions through global metagenomics.</title>
        <authorList>
            <person name="Schulz F."/>
            <person name="Roux S."/>
            <person name="Paez-Espino D."/>
            <person name="Jungbluth S."/>
            <person name="Walsh D.A."/>
            <person name="Denef V.J."/>
            <person name="McMahon K.D."/>
            <person name="Konstantinidis K.T."/>
            <person name="Eloe-Fadrosh E.A."/>
            <person name="Kyrpides N.C."/>
            <person name="Woyke T."/>
        </authorList>
    </citation>
    <scope>NUCLEOTIDE SEQUENCE</scope>
    <source>
        <strain evidence="4">GVMAG-M-3300020187-37</strain>
    </source>
</reference>
<evidence type="ECO:0008006" key="5">
    <source>
        <dbReference type="Google" id="ProtNLM"/>
    </source>
</evidence>
<keyword evidence="3" id="KW-0464">Manganese</keyword>
<evidence type="ECO:0000256" key="2">
    <source>
        <dbReference type="ARBA" id="ARBA00022801"/>
    </source>
</evidence>
<dbReference type="GO" id="GO:0005829">
    <property type="term" value="C:cytosol"/>
    <property type="evidence" value="ECO:0007669"/>
    <property type="project" value="TreeGrafter"/>
</dbReference>
<evidence type="ECO:0000256" key="1">
    <source>
        <dbReference type="ARBA" id="ARBA00022723"/>
    </source>
</evidence>
<dbReference type="PRINTS" id="PR00116">
    <property type="entry name" value="ARGINASE"/>
</dbReference>
<dbReference type="EMBL" id="MN739349">
    <property type="protein sequence ID" value="QHS99850.1"/>
    <property type="molecule type" value="Genomic_DNA"/>
</dbReference>
<dbReference type="PANTHER" id="PTHR43782:SF3">
    <property type="entry name" value="ARGINASE"/>
    <property type="match status" value="1"/>
</dbReference>
<dbReference type="Pfam" id="PF00491">
    <property type="entry name" value="Arginase"/>
    <property type="match status" value="1"/>
</dbReference>
<proteinExistence type="predicted"/>
<dbReference type="InterPro" id="IPR023696">
    <property type="entry name" value="Ureohydrolase_dom_sf"/>
</dbReference>
<evidence type="ECO:0000256" key="3">
    <source>
        <dbReference type="ARBA" id="ARBA00023211"/>
    </source>
</evidence>